<dbReference type="OrthoDB" id="4728888at2"/>
<geneLocation type="plasmid" evidence="1 4">
    <name>pJCM12687</name>
</geneLocation>
<gene>
    <name evidence="2" type="ORF">BST20_17850</name>
    <name evidence="1" type="ORF">MBRA_53590</name>
</gene>
<evidence type="ECO:0000313" key="4">
    <source>
        <dbReference type="Proteomes" id="UP000467379"/>
    </source>
</evidence>
<proteinExistence type="predicted"/>
<keyword evidence="4" id="KW-1185">Reference proteome</keyword>
<dbReference type="EMBL" id="MVHM01000012">
    <property type="protein sequence ID" value="ORA35455.1"/>
    <property type="molecule type" value="Genomic_DNA"/>
</dbReference>
<dbReference type="RefSeq" id="WP_083132726.1">
    <property type="nucleotide sequence ID" value="NZ_AP022607.1"/>
</dbReference>
<organism evidence="2 3">
    <name type="scientific">Mycobacterium branderi</name>
    <dbReference type="NCBI Taxonomy" id="43348"/>
    <lineage>
        <taxon>Bacteria</taxon>
        <taxon>Bacillati</taxon>
        <taxon>Actinomycetota</taxon>
        <taxon>Actinomycetes</taxon>
        <taxon>Mycobacteriales</taxon>
        <taxon>Mycobacteriaceae</taxon>
        <taxon>Mycobacterium</taxon>
    </lineage>
</organism>
<evidence type="ECO:0000313" key="2">
    <source>
        <dbReference type="EMBL" id="ORA35455.1"/>
    </source>
</evidence>
<dbReference type="Proteomes" id="UP000467379">
    <property type="component" value="Plasmid pJCM12687"/>
</dbReference>
<sequence length="133" mass="14989">MDFAMRYDRWYRPLASLLGVGPRWTKIQVLDGTLHIKHGWIFRMDVPLTDIESASQVAERPWAWGAHPAKDGWLVNGSRRGIVEVRFSRPVEPKRALRGANWLGADWPGGLPRAVYISVTEPDAFIAAVTSHS</sequence>
<reference evidence="1" key="3">
    <citation type="submission" date="2020-02" db="EMBL/GenBank/DDBJ databases">
        <authorList>
            <person name="Matsumoto Y."/>
            <person name="Motooka D."/>
            <person name="Nakamura S."/>
        </authorList>
    </citation>
    <scope>NUCLEOTIDE SEQUENCE</scope>
    <source>
        <strain evidence="1">JCM 12687</strain>
        <plasmid evidence="1">pJCM12687</plasmid>
    </source>
</reference>
<accession>A0A7I7WCG7</accession>
<keyword evidence="1" id="KW-0614">Plasmid</keyword>
<dbReference type="AlphaFoldDB" id="A0A7I7WCG7"/>
<evidence type="ECO:0000313" key="3">
    <source>
        <dbReference type="Proteomes" id="UP000192441"/>
    </source>
</evidence>
<name>A0A7I7WCG7_9MYCO</name>
<dbReference type="EMBL" id="AP022607">
    <property type="protein sequence ID" value="BBZ15164.1"/>
    <property type="molecule type" value="Genomic_DNA"/>
</dbReference>
<reference evidence="1 4" key="2">
    <citation type="journal article" date="2019" name="Emerg. Microbes Infect.">
        <title>Comprehensive subspecies identification of 175 nontuberculous mycobacteria species based on 7547 genomic profiles.</title>
        <authorList>
            <person name="Matsumoto Y."/>
            <person name="Kinjo T."/>
            <person name="Motooka D."/>
            <person name="Nabeya D."/>
            <person name="Jung N."/>
            <person name="Uechi K."/>
            <person name="Horii T."/>
            <person name="Iida T."/>
            <person name="Fujita J."/>
            <person name="Nakamura S."/>
        </authorList>
    </citation>
    <scope>NUCLEOTIDE SEQUENCE [LARGE SCALE GENOMIC DNA]</scope>
    <source>
        <strain evidence="1 4">JCM 12687</strain>
        <plasmid evidence="1">pJCM12687</plasmid>
    </source>
</reference>
<protein>
    <submittedName>
        <fullName evidence="2">Uncharacterized protein</fullName>
    </submittedName>
</protein>
<evidence type="ECO:0000313" key="1">
    <source>
        <dbReference type="EMBL" id="BBZ15164.1"/>
    </source>
</evidence>
<dbReference type="Proteomes" id="UP000192441">
    <property type="component" value="Unassembled WGS sequence"/>
</dbReference>
<reference evidence="2 3" key="1">
    <citation type="submission" date="2016-12" db="EMBL/GenBank/DDBJ databases">
        <title>The new phylogeny of genus Mycobacterium.</title>
        <authorList>
            <person name="Tortoli E."/>
            <person name="Trovato A."/>
            <person name="Cirillo D.M."/>
        </authorList>
    </citation>
    <scope>NUCLEOTIDE SEQUENCE [LARGE SCALE GENOMIC DNA]</scope>
    <source>
        <strain evidence="2 3">DSM 44624</strain>
    </source>
</reference>